<proteinExistence type="predicted"/>
<accession>A0ACB5U015</accession>
<dbReference type="Proteomes" id="UP001165101">
    <property type="component" value="Unassembled WGS sequence"/>
</dbReference>
<keyword evidence="2" id="KW-1185">Reference proteome</keyword>
<comment type="caution">
    <text evidence="1">The sequence shown here is derived from an EMBL/GenBank/DDBJ whole genome shotgun (WGS) entry which is preliminary data.</text>
</comment>
<organism evidence="1 2">
    <name type="scientific">Candida boidinii</name>
    <name type="common">Yeast</name>
    <dbReference type="NCBI Taxonomy" id="5477"/>
    <lineage>
        <taxon>Eukaryota</taxon>
        <taxon>Fungi</taxon>
        <taxon>Dikarya</taxon>
        <taxon>Ascomycota</taxon>
        <taxon>Saccharomycotina</taxon>
        <taxon>Pichiomycetes</taxon>
        <taxon>Pichiales</taxon>
        <taxon>Pichiaceae</taxon>
        <taxon>Ogataea</taxon>
        <taxon>Ogataea/Candida clade</taxon>
    </lineage>
</organism>
<dbReference type="EMBL" id="BSXV01003017">
    <property type="protein sequence ID" value="GME97349.1"/>
    <property type="molecule type" value="Genomic_DNA"/>
</dbReference>
<name>A0ACB5U015_CANBO</name>
<protein>
    <submittedName>
        <fullName evidence="1">Unnamed protein product</fullName>
    </submittedName>
</protein>
<evidence type="ECO:0000313" key="1">
    <source>
        <dbReference type="EMBL" id="GME97349.1"/>
    </source>
</evidence>
<evidence type="ECO:0000313" key="2">
    <source>
        <dbReference type="Proteomes" id="UP001165101"/>
    </source>
</evidence>
<sequence length="428" mass="49869">MKLKAESQDLESKINELQKKIMDVGGVRLKMQNSKVDSVLQQLEIINEKQSSDNIKIQKLKSQIQRSTKSIESNKVEIETCETDIETIKKDYELKTEGFRNSEVKLDELSNSKDDLQEKLEKIKDDLDTKQQSINELRAKELELVTQVESLERNIHGYKRKIGEYESYLENLQVRDTSSLLPWLEEDNEERKELDQADIIKVLTEEELQEIDEKDLEQKIGSLNEYMDEVKVDLDVLQEYARRFTEYSERKNDLNSSVERRDDMKQKCEELRKRRLDEFMTGFNMISSTLKEMYQMITMGGNAELELVDSLDPFSEGILFSVMPPKKSWKNISNLSGGEKTLSSLALVFALHRYKPTPLYVMDEIDAALDFRNVSIVANYIKERTKNAQFIVISLRNNMFELAKQLVGIYKVSNMTKSITLQNRDILH</sequence>
<reference evidence="1" key="1">
    <citation type="submission" date="2023-04" db="EMBL/GenBank/DDBJ databases">
        <title>Candida boidinii NBRC 1967.</title>
        <authorList>
            <person name="Ichikawa N."/>
            <person name="Sato H."/>
            <person name="Tonouchi N."/>
        </authorList>
    </citation>
    <scope>NUCLEOTIDE SEQUENCE</scope>
    <source>
        <strain evidence="1">NBRC 1967</strain>
    </source>
</reference>
<gene>
    <name evidence="1" type="ORF">Cboi01_000458000</name>
</gene>